<reference evidence="8" key="1">
    <citation type="submission" date="2024-03" db="EMBL/GenBank/DDBJ databases">
        <title>WGS assembly of Saponaria officinalis var. Norfolk2.</title>
        <authorList>
            <person name="Jenkins J."/>
            <person name="Shu S."/>
            <person name="Grimwood J."/>
            <person name="Barry K."/>
            <person name="Goodstein D."/>
            <person name="Schmutz J."/>
            <person name="Leebens-Mack J."/>
            <person name="Osbourn A."/>
        </authorList>
    </citation>
    <scope>NUCLEOTIDE SEQUENCE [LARGE SCALE GENOMIC DNA]</scope>
    <source>
        <strain evidence="8">JIC</strain>
    </source>
</reference>
<dbReference type="Pfam" id="PF02263">
    <property type="entry name" value="GBP"/>
    <property type="match status" value="1"/>
</dbReference>
<feature type="domain" description="GB1/RHD3-type G" evidence="7">
    <location>
        <begin position="59"/>
        <end position="179"/>
    </location>
</feature>
<feature type="chain" id="PRO_5043553426" description="GB1/RHD3-type G domain-containing protein" evidence="6">
    <location>
        <begin position="26"/>
        <end position="604"/>
    </location>
</feature>
<organism evidence="8 9">
    <name type="scientific">Saponaria officinalis</name>
    <name type="common">Common soapwort</name>
    <name type="synonym">Lychnis saponaria</name>
    <dbReference type="NCBI Taxonomy" id="3572"/>
    <lineage>
        <taxon>Eukaryota</taxon>
        <taxon>Viridiplantae</taxon>
        <taxon>Streptophyta</taxon>
        <taxon>Embryophyta</taxon>
        <taxon>Tracheophyta</taxon>
        <taxon>Spermatophyta</taxon>
        <taxon>Magnoliopsida</taxon>
        <taxon>eudicotyledons</taxon>
        <taxon>Gunneridae</taxon>
        <taxon>Pentapetalae</taxon>
        <taxon>Caryophyllales</taxon>
        <taxon>Caryophyllaceae</taxon>
        <taxon>Caryophylleae</taxon>
        <taxon>Saponaria</taxon>
    </lineage>
</organism>
<dbReference type="InterPro" id="IPR015894">
    <property type="entry name" value="Guanylate-bd_N"/>
</dbReference>
<proteinExistence type="inferred from homology"/>
<evidence type="ECO:0000256" key="5">
    <source>
        <dbReference type="SAM" id="Phobius"/>
    </source>
</evidence>
<protein>
    <recommendedName>
        <fullName evidence="7">GB1/RHD3-type G domain-containing protein</fullName>
    </recommendedName>
</protein>
<dbReference type="FunFam" id="3.40.50.300:FF:001063">
    <property type="entry name" value="Guanylate-binding family protein"/>
    <property type="match status" value="1"/>
</dbReference>
<dbReference type="GO" id="GO:0005525">
    <property type="term" value="F:GTP binding"/>
    <property type="evidence" value="ECO:0007669"/>
    <property type="project" value="UniProtKB-KW"/>
</dbReference>
<evidence type="ECO:0000256" key="4">
    <source>
        <dbReference type="PROSITE-ProRule" id="PRU01052"/>
    </source>
</evidence>
<dbReference type="InterPro" id="IPR003191">
    <property type="entry name" value="Guanylate-bd/ATL_C"/>
</dbReference>
<dbReference type="InterPro" id="IPR030386">
    <property type="entry name" value="G_GB1_RHD3_dom"/>
</dbReference>
<dbReference type="PANTHER" id="PTHR10751">
    <property type="entry name" value="GUANYLATE BINDING PROTEIN"/>
    <property type="match status" value="1"/>
</dbReference>
<keyword evidence="5" id="KW-0472">Membrane</keyword>
<dbReference type="PROSITE" id="PS51715">
    <property type="entry name" value="G_GB1_RHD3"/>
    <property type="match status" value="1"/>
</dbReference>
<sequence>MKMNIMSWVFFIWIFLSVYAPGISSINDFHQAFPIVEPDPGHTRLRLSREGLEAIERITSPIAAVAVIGPYRSGKSFLLNQLLSLSCDEGFGVGHMRDTKTKGIWVWGTPIEVTVDGVKTSVLYLDTEGFESIGKSNVYDDRIFALATVMSSVLIYNLPETVREADISRLSFAVELAEEFYGRVKGQDVAFNPAKLLWLIQRDFLQGKSVQEMVNEALKRVPNQNDDKDLDQVNQIRESLAIMGDNSTAFSLPQPHLQRTKLCELNDADLDPGYVRKRDQLKEVVASIVRPKIVQGKMLNGKDFVAFLEKIIEALNKGEIPSTGSLVEVFNKKIVERCLKLYSERISLLKLPVSEASLRGAHEESRVAAMRAFDEQHFGRQHAKKSVDQLDEEIQKALNNIIISNEYQSTKLCETLYTTCEDKMDQLQVLRLPSMAKFNAGFLRCNESFQQQCVGPAKPSYENRMLKMLGKARSVFIKEYNNRLFNWLVGFSLVMVIVGRFIIKFFLIEIGAWIMFIFLETYTRMFWTAESLYYNPAWHVIVAMWETVVYSPILDLDRWAIPLCVVAAVFILYWRFFGRKKYGPRWLLPLYNSHRNSSNRQRTD</sequence>
<dbReference type="CDD" id="cd01851">
    <property type="entry name" value="GBP"/>
    <property type="match status" value="1"/>
</dbReference>
<keyword evidence="5" id="KW-0812">Transmembrane</keyword>
<evidence type="ECO:0000256" key="2">
    <source>
        <dbReference type="ARBA" id="ARBA00022801"/>
    </source>
</evidence>
<dbReference type="Pfam" id="PF02841">
    <property type="entry name" value="GBP_C"/>
    <property type="match status" value="1"/>
</dbReference>
<evidence type="ECO:0000313" key="8">
    <source>
        <dbReference type="EMBL" id="KAK9684858.1"/>
    </source>
</evidence>
<dbReference type="FunFam" id="1.20.1000.10:FF:000002">
    <property type="entry name" value="Guanylate-binding family protein"/>
    <property type="match status" value="1"/>
</dbReference>
<dbReference type="Gene3D" id="3.40.50.300">
    <property type="entry name" value="P-loop containing nucleotide triphosphate hydrolases"/>
    <property type="match status" value="1"/>
</dbReference>
<dbReference type="SUPFAM" id="SSF48340">
    <property type="entry name" value="Interferon-induced guanylate-binding protein 1 (GBP1), C-terminal domain"/>
    <property type="match status" value="1"/>
</dbReference>
<dbReference type="InterPro" id="IPR036543">
    <property type="entry name" value="Guanylate-bd_C_sf"/>
</dbReference>
<comment type="similarity">
    <text evidence="4">Belongs to the TRAFAC class dynamin-like GTPase superfamily. GB1/RHD3 GTPase family.</text>
</comment>
<keyword evidence="9" id="KW-1185">Reference proteome</keyword>
<gene>
    <name evidence="8" type="ORF">RND81_10G237400</name>
</gene>
<dbReference type="AlphaFoldDB" id="A0AAW1I7Q2"/>
<evidence type="ECO:0000313" key="9">
    <source>
        <dbReference type="Proteomes" id="UP001443914"/>
    </source>
</evidence>
<evidence type="ECO:0000256" key="6">
    <source>
        <dbReference type="SAM" id="SignalP"/>
    </source>
</evidence>
<keyword evidence="6" id="KW-0732">Signal</keyword>
<dbReference type="InterPro" id="IPR027417">
    <property type="entry name" value="P-loop_NTPase"/>
</dbReference>
<dbReference type="Proteomes" id="UP001443914">
    <property type="component" value="Unassembled WGS sequence"/>
</dbReference>
<accession>A0AAW1I7Q2</accession>
<dbReference type="SUPFAM" id="SSF52540">
    <property type="entry name" value="P-loop containing nucleoside triphosphate hydrolases"/>
    <property type="match status" value="1"/>
</dbReference>
<dbReference type="EMBL" id="JBDFQZ010000010">
    <property type="protein sequence ID" value="KAK9684858.1"/>
    <property type="molecule type" value="Genomic_DNA"/>
</dbReference>
<dbReference type="Gene3D" id="1.20.1000.10">
    <property type="entry name" value="Guanylate-binding protein, C-terminal domain"/>
    <property type="match status" value="1"/>
</dbReference>
<evidence type="ECO:0000256" key="3">
    <source>
        <dbReference type="ARBA" id="ARBA00023134"/>
    </source>
</evidence>
<keyword evidence="2" id="KW-0378">Hydrolase</keyword>
<name>A0AAW1I7Q2_SAPOF</name>
<evidence type="ECO:0000256" key="1">
    <source>
        <dbReference type="ARBA" id="ARBA00022741"/>
    </source>
</evidence>
<keyword evidence="1" id="KW-0547">Nucleotide-binding</keyword>
<feature type="signal peptide" evidence="6">
    <location>
        <begin position="1"/>
        <end position="25"/>
    </location>
</feature>
<evidence type="ECO:0000259" key="7">
    <source>
        <dbReference type="PROSITE" id="PS51715"/>
    </source>
</evidence>
<dbReference type="GO" id="GO:0003924">
    <property type="term" value="F:GTPase activity"/>
    <property type="evidence" value="ECO:0007669"/>
    <property type="project" value="InterPro"/>
</dbReference>
<feature type="transmembrane region" description="Helical" evidence="5">
    <location>
        <begin position="559"/>
        <end position="577"/>
    </location>
</feature>
<keyword evidence="5" id="KW-1133">Transmembrane helix</keyword>
<keyword evidence="3" id="KW-0342">GTP-binding</keyword>
<comment type="caution">
    <text evidence="8">The sequence shown here is derived from an EMBL/GenBank/DDBJ whole genome shotgun (WGS) entry which is preliminary data.</text>
</comment>